<keyword evidence="5" id="KW-0597">Phosphoprotein</keyword>
<dbReference type="Pfam" id="PF00512">
    <property type="entry name" value="HisKA"/>
    <property type="match status" value="1"/>
</dbReference>
<dbReference type="InterPro" id="IPR036097">
    <property type="entry name" value="HisK_dim/P_sf"/>
</dbReference>
<feature type="transmembrane region" description="Helical" evidence="10">
    <location>
        <begin position="12"/>
        <end position="31"/>
    </location>
</feature>
<dbReference type="EC" id="2.7.13.3" evidence="3"/>
<organism evidence="12 13">
    <name type="scientific">Phycicoccus duodecadis</name>
    <dbReference type="NCBI Taxonomy" id="173053"/>
    <lineage>
        <taxon>Bacteria</taxon>
        <taxon>Bacillati</taxon>
        <taxon>Actinomycetota</taxon>
        <taxon>Actinomycetes</taxon>
        <taxon>Micrococcales</taxon>
        <taxon>Intrasporangiaceae</taxon>
        <taxon>Phycicoccus</taxon>
    </lineage>
</organism>
<feature type="region of interest" description="Disordered" evidence="9">
    <location>
        <begin position="361"/>
        <end position="388"/>
    </location>
</feature>
<comment type="caution">
    <text evidence="12">The sequence shown here is derived from an EMBL/GenBank/DDBJ whole genome shotgun (WGS) entry which is preliminary data.</text>
</comment>
<protein>
    <recommendedName>
        <fullName evidence="3">histidine kinase</fullName>
        <ecNumber evidence="3">2.7.13.3</ecNumber>
    </recommendedName>
</protein>
<proteinExistence type="predicted"/>
<keyword evidence="8" id="KW-0902">Two-component regulatory system</keyword>
<dbReference type="Pfam" id="PF02518">
    <property type="entry name" value="HATPase_c"/>
    <property type="match status" value="1"/>
</dbReference>
<dbReference type="CDD" id="cd00082">
    <property type="entry name" value="HisKA"/>
    <property type="match status" value="1"/>
</dbReference>
<dbReference type="GO" id="GO:0000155">
    <property type="term" value="F:phosphorelay sensor kinase activity"/>
    <property type="evidence" value="ECO:0007669"/>
    <property type="project" value="InterPro"/>
</dbReference>
<evidence type="ECO:0000313" key="13">
    <source>
        <dbReference type="Proteomes" id="UP000233781"/>
    </source>
</evidence>
<evidence type="ECO:0000256" key="9">
    <source>
        <dbReference type="SAM" id="MobiDB-lite"/>
    </source>
</evidence>
<keyword evidence="7" id="KW-0418">Kinase</keyword>
<dbReference type="EMBL" id="PJNE01000001">
    <property type="protein sequence ID" value="PKW26211.1"/>
    <property type="molecule type" value="Genomic_DNA"/>
</dbReference>
<dbReference type="SUPFAM" id="SSF55874">
    <property type="entry name" value="ATPase domain of HSP90 chaperone/DNA topoisomerase II/histidine kinase"/>
    <property type="match status" value="1"/>
</dbReference>
<dbReference type="PANTHER" id="PTHR44936">
    <property type="entry name" value="SENSOR PROTEIN CREC"/>
    <property type="match status" value="1"/>
</dbReference>
<dbReference type="OrthoDB" id="5241402at2"/>
<dbReference type="PANTHER" id="PTHR44936:SF9">
    <property type="entry name" value="SENSOR PROTEIN CREC"/>
    <property type="match status" value="1"/>
</dbReference>
<keyword evidence="6" id="KW-0808">Transferase</keyword>
<feature type="transmembrane region" description="Helical" evidence="10">
    <location>
        <begin position="62"/>
        <end position="78"/>
    </location>
</feature>
<evidence type="ECO:0000256" key="7">
    <source>
        <dbReference type="ARBA" id="ARBA00022777"/>
    </source>
</evidence>
<dbReference type="PROSITE" id="PS50109">
    <property type="entry name" value="HIS_KIN"/>
    <property type="match status" value="1"/>
</dbReference>
<dbReference type="Gene3D" id="3.30.565.10">
    <property type="entry name" value="Histidine kinase-like ATPase, C-terminal domain"/>
    <property type="match status" value="1"/>
</dbReference>
<keyword evidence="10" id="KW-0472">Membrane</keyword>
<accession>A0A2N3YHA5</accession>
<evidence type="ECO:0000256" key="8">
    <source>
        <dbReference type="ARBA" id="ARBA00023012"/>
    </source>
</evidence>
<dbReference type="GO" id="GO:0005886">
    <property type="term" value="C:plasma membrane"/>
    <property type="evidence" value="ECO:0007669"/>
    <property type="project" value="UniProtKB-SubCell"/>
</dbReference>
<dbReference type="SUPFAM" id="SSF47384">
    <property type="entry name" value="Homodimeric domain of signal transducing histidine kinase"/>
    <property type="match status" value="1"/>
</dbReference>
<dbReference type="SMART" id="SM00388">
    <property type="entry name" value="HisKA"/>
    <property type="match status" value="1"/>
</dbReference>
<evidence type="ECO:0000256" key="6">
    <source>
        <dbReference type="ARBA" id="ARBA00022679"/>
    </source>
</evidence>
<dbReference type="RefSeq" id="WP_101394815.1">
    <property type="nucleotide sequence ID" value="NZ_PJNE01000001.1"/>
</dbReference>
<keyword evidence="10" id="KW-1133">Transmembrane helix</keyword>
<dbReference type="InterPro" id="IPR050980">
    <property type="entry name" value="2C_sensor_his_kinase"/>
</dbReference>
<reference evidence="12 13" key="1">
    <citation type="submission" date="2017-12" db="EMBL/GenBank/DDBJ databases">
        <title>Sequencing the genomes of 1000 Actinobacteria strains.</title>
        <authorList>
            <person name="Klenk H.-P."/>
        </authorList>
    </citation>
    <scope>NUCLEOTIDE SEQUENCE [LARGE SCALE GENOMIC DNA]</scope>
    <source>
        <strain evidence="12 13">DSM 12806</strain>
    </source>
</reference>
<keyword evidence="4" id="KW-1003">Cell membrane</keyword>
<dbReference type="InterPro" id="IPR036890">
    <property type="entry name" value="HATPase_C_sf"/>
</dbReference>
<comment type="catalytic activity">
    <reaction evidence="1">
        <text>ATP + protein L-histidine = ADP + protein N-phospho-L-histidine.</text>
        <dbReference type="EC" id="2.7.13.3"/>
    </reaction>
</comment>
<gene>
    <name evidence="12" type="ORF">ATL31_1017</name>
</gene>
<keyword evidence="10" id="KW-0812">Transmembrane</keyword>
<evidence type="ECO:0000313" key="12">
    <source>
        <dbReference type="EMBL" id="PKW26211.1"/>
    </source>
</evidence>
<dbReference type="SMART" id="SM00387">
    <property type="entry name" value="HATPase_c"/>
    <property type="match status" value="1"/>
</dbReference>
<evidence type="ECO:0000256" key="1">
    <source>
        <dbReference type="ARBA" id="ARBA00000085"/>
    </source>
</evidence>
<dbReference type="Gene3D" id="1.10.287.130">
    <property type="match status" value="1"/>
</dbReference>
<sequence length="388" mass="42246">MSSPPAERALGNRLLIVWLTVLVLASVVMICRPRTETVAIEVVVMTFAVVYGFGMWPVLPTIASVTAFVVIAASTMIPRSADGDLPSNELVELAAPFALGFAVIYHARRREQAVRRLTLLAALDRRQAAARERLSRMTSHELRTPLTIASGYVDHLLTAETDEERREELLTVRDELEQISRLGERLVRAVALDLGAPEERPEARPLLEEVARRWRLVVDREIVVDCRAESIPVNIGRLKAALDTLVENSVRYTGDGGRIRLFAHEDERGVVVGVADSGPGLSPQLVDLVNAGVDRALDDEEGAAAESPQERLRDVYSQTGFGLRIVASVAQSAGGRLLAGTAPEGGAQLTIDLRRVRAAGGLDDDARTTSETVTEWETPPETPVTTTR</sequence>
<evidence type="ECO:0000256" key="2">
    <source>
        <dbReference type="ARBA" id="ARBA00004651"/>
    </source>
</evidence>
<evidence type="ECO:0000259" key="11">
    <source>
        <dbReference type="PROSITE" id="PS50109"/>
    </source>
</evidence>
<feature type="transmembrane region" description="Helical" evidence="10">
    <location>
        <begin position="90"/>
        <end position="107"/>
    </location>
</feature>
<dbReference type="InterPro" id="IPR003594">
    <property type="entry name" value="HATPase_dom"/>
</dbReference>
<keyword evidence="13" id="KW-1185">Reference proteome</keyword>
<name>A0A2N3YHA5_9MICO</name>
<feature type="domain" description="Histidine kinase" evidence="11">
    <location>
        <begin position="137"/>
        <end position="357"/>
    </location>
</feature>
<dbReference type="InterPro" id="IPR005467">
    <property type="entry name" value="His_kinase_dom"/>
</dbReference>
<comment type="subcellular location">
    <subcellularLocation>
        <location evidence="2">Cell membrane</location>
        <topology evidence="2">Multi-pass membrane protein</topology>
    </subcellularLocation>
</comment>
<feature type="compositionally biased region" description="Low complexity" evidence="9">
    <location>
        <begin position="369"/>
        <end position="388"/>
    </location>
</feature>
<evidence type="ECO:0000256" key="5">
    <source>
        <dbReference type="ARBA" id="ARBA00022553"/>
    </source>
</evidence>
<evidence type="ECO:0000256" key="3">
    <source>
        <dbReference type="ARBA" id="ARBA00012438"/>
    </source>
</evidence>
<dbReference type="InterPro" id="IPR003661">
    <property type="entry name" value="HisK_dim/P_dom"/>
</dbReference>
<dbReference type="AlphaFoldDB" id="A0A2N3YHA5"/>
<dbReference type="Proteomes" id="UP000233781">
    <property type="component" value="Unassembled WGS sequence"/>
</dbReference>
<evidence type="ECO:0000256" key="4">
    <source>
        <dbReference type="ARBA" id="ARBA00022475"/>
    </source>
</evidence>
<evidence type="ECO:0000256" key="10">
    <source>
        <dbReference type="SAM" id="Phobius"/>
    </source>
</evidence>